<feature type="compositionally biased region" description="Low complexity" evidence="1">
    <location>
        <begin position="170"/>
        <end position="181"/>
    </location>
</feature>
<feature type="region of interest" description="Disordered" evidence="1">
    <location>
        <begin position="132"/>
        <end position="348"/>
    </location>
</feature>
<feature type="compositionally biased region" description="Basic residues" evidence="1">
    <location>
        <begin position="264"/>
        <end position="276"/>
    </location>
</feature>
<feature type="compositionally biased region" description="Basic residues" evidence="1">
    <location>
        <begin position="296"/>
        <end position="307"/>
    </location>
</feature>
<proteinExistence type="predicted"/>
<feature type="compositionally biased region" description="Basic and acidic residues" evidence="1">
    <location>
        <begin position="277"/>
        <end position="295"/>
    </location>
</feature>
<feature type="compositionally biased region" description="Basic and acidic residues" evidence="1">
    <location>
        <begin position="308"/>
        <end position="319"/>
    </location>
</feature>
<feature type="compositionally biased region" description="Basic and acidic residues" evidence="1">
    <location>
        <begin position="198"/>
        <end position="216"/>
    </location>
</feature>
<feature type="compositionally biased region" description="Basic residues" evidence="1">
    <location>
        <begin position="320"/>
        <end position="331"/>
    </location>
</feature>
<organism evidence="2 3">
    <name type="scientific">Merluccius polli</name>
    <name type="common">Benguela hake</name>
    <name type="synonym">Merluccius cadenati</name>
    <dbReference type="NCBI Taxonomy" id="89951"/>
    <lineage>
        <taxon>Eukaryota</taxon>
        <taxon>Metazoa</taxon>
        <taxon>Chordata</taxon>
        <taxon>Craniata</taxon>
        <taxon>Vertebrata</taxon>
        <taxon>Euteleostomi</taxon>
        <taxon>Actinopterygii</taxon>
        <taxon>Neopterygii</taxon>
        <taxon>Teleostei</taxon>
        <taxon>Neoteleostei</taxon>
        <taxon>Acanthomorphata</taxon>
        <taxon>Zeiogadaria</taxon>
        <taxon>Gadariae</taxon>
        <taxon>Gadiformes</taxon>
        <taxon>Gadoidei</taxon>
        <taxon>Merlucciidae</taxon>
        <taxon>Merluccius</taxon>
    </lineage>
</organism>
<accession>A0AA47NDX0</accession>
<evidence type="ECO:0000313" key="3">
    <source>
        <dbReference type="Proteomes" id="UP001174136"/>
    </source>
</evidence>
<reference evidence="2" key="1">
    <citation type="journal article" date="2023" name="Front. Mar. Sci.">
        <title>A new Merluccius polli reference genome to investigate the effects of global change in West African waters.</title>
        <authorList>
            <person name="Mateo J.L."/>
            <person name="Blanco-Fernandez C."/>
            <person name="Garcia-Vazquez E."/>
            <person name="Machado-Schiaffino G."/>
        </authorList>
    </citation>
    <scope>NUCLEOTIDE SEQUENCE</scope>
    <source>
        <strain evidence="2">C29</strain>
        <tissue evidence="2">Fin</tissue>
    </source>
</reference>
<comment type="caution">
    <text evidence="2">The sequence shown here is derived from an EMBL/GenBank/DDBJ whole genome shotgun (WGS) entry which is preliminary data.</text>
</comment>
<gene>
    <name evidence="2" type="ORF">N1851_000220</name>
</gene>
<feature type="compositionally biased region" description="Basic and acidic residues" evidence="1">
    <location>
        <begin position="332"/>
        <end position="342"/>
    </location>
</feature>
<feature type="compositionally biased region" description="Basic and acidic residues" evidence="1">
    <location>
        <begin position="148"/>
        <end position="164"/>
    </location>
</feature>
<dbReference type="EMBL" id="JAOPHQ010000005">
    <property type="protein sequence ID" value="KAK0156504.1"/>
    <property type="molecule type" value="Genomic_DNA"/>
</dbReference>
<protein>
    <submittedName>
        <fullName evidence="2">Uncharacterized protein</fullName>
    </submittedName>
</protein>
<dbReference type="AlphaFoldDB" id="A0AA47NDX0"/>
<dbReference type="Proteomes" id="UP001174136">
    <property type="component" value="Unassembled WGS sequence"/>
</dbReference>
<evidence type="ECO:0000313" key="2">
    <source>
        <dbReference type="EMBL" id="KAK0156504.1"/>
    </source>
</evidence>
<keyword evidence="3" id="KW-1185">Reference proteome</keyword>
<feature type="compositionally biased region" description="Basic and acidic residues" evidence="1">
    <location>
        <begin position="223"/>
        <end position="263"/>
    </location>
</feature>
<sequence length="348" mass="39195">MILIQVIVLRGIRRCGSRLWDLEKCSPLTQQTACIFPGCGIHNTGSSPADDGCTVPLLAGQMTKTRKPDSYWKDICTKYAQGQFHFSTGKWPGAKKWKRALEKIDACPLQSHTKDLFGRSLRCSCGFHKNSTRERLRRDTPPVFAEPPPERKLIPQVKDLRLARENSNPADLSSGAGSSEAGEVETEAGRVRVGTETGRGDTETRRGDTETRRGDTEAGGVRKNTEAGRVRDTETRRGDTETRRGDTEAGRVRDKERRHGDKERRHRGRGSQKKHGGRESPRHGDKERRHGDKERRHGGRGSQKKHGGRESPRHGDKERRHGGRGSQKKHGGRESPRHGDKERRHKRK</sequence>
<evidence type="ECO:0000256" key="1">
    <source>
        <dbReference type="SAM" id="MobiDB-lite"/>
    </source>
</evidence>
<name>A0AA47NDX0_MERPO</name>